<dbReference type="InterPro" id="IPR011009">
    <property type="entry name" value="Kinase-like_dom_sf"/>
</dbReference>
<keyword evidence="2" id="KW-1185">Reference proteome</keyword>
<evidence type="ECO:0000313" key="2">
    <source>
        <dbReference type="Proteomes" id="UP000806528"/>
    </source>
</evidence>
<dbReference type="SUPFAM" id="SSF56112">
    <property type="entry name" value="Protein kinase-like (PK-like)"/>
    <property type="match status" value="1"/>
</dbReference>
<sequence length="317" mass="34020">MELPDLVRQRATRLGAAGTAWLNGLEDLVAELEQRWAITVGPPLSGGSAAYVARARDAEGRDAVLKIDPPDPELGTFDRVHVLRTAGGRGYVRLLADDAEHRALLLEGLGGPLSRAGLSPERQMGVLCDVLAQAWQVPRPSAATREQAQRKAVELGALVSSLWEKQDRPCPERVVDLALDFAEQRRAGTALEGAVVVHGDPHPDNALRVPVPRAGARSGYVLVDPDGFLADPAYDLGVVLRGWCTELLSGSPADAVVRARGYCRLLASRSGLDATAIWQWGFVERVSSGLYLLELGAGELGRQYLDSAERLASAERA</sequence>
<dbReference type="Pfam" id="PF04655">
    <property type="entry name" value="APH_6_hur"/>
    <property type="match status" value="1"/>
</dbReference>
<protein>
    <submittedName>
        <fullName evidence="1">Phosphotransferase</fullName>
    </submittedName>
</protein>
<organism evidence="1 2">
    <name type="scientific">Nocardiopsis coralli</name>
    <dbReference type="NCBI Taxonomy" id="2772213"/>
    <lineage>
        <taxon>Bacteria</taxon>
        <taxon>Bacillati</taxon>
        <taxon>Actinomycetota</taxon>
        <taxon>Actinomycetes</taxon>
        <taxon>Streptosporangiales</taxon>
        <taxon>Nocardiopsidaceae</taxon>
        <taxon>Nocardiopsis</taxon>
    </lineage>
</organism>
<name>A0ABR9P923_9ACTN</name>
<reference evidence="1 2" key="1">
    <citation type="submission" date="2020-09" db="EMBL/GenBank/DDBJ databases">
        <title>Diversity and distribution of actinomycetes associated with coral in the coast of Hainan.</title>
        <authorList>
            <person name="Li F."/>
        </authorList>
    </citation>
    <scope>NUCLEOTIDE SEQUENCE [LARGE SCALE GENOMIC DNA]</scope>
    <source>
        <strain evidence="1 2">HNM0947</strain>
    </source>
</reference>
<evidence type="ECO:0000313" key="1">
    <source>
        <dbReference type="EMBL" id="MBE3000343.1"/>
    </source>
</evidence>
<dbReference type="InterPro" id="IPR006748">
    <property type="entry name" value="NH2Glyco/OHUrea_AB-resist_kin"/>
</dbReference>
<dbReference type="Proteomes" id="UP000806528">
    <property type="component" value="Unassembled WGS sequence"/>
</dbReference>
<dbReference type="Gene3D" id="3.90.1200.10">
    <property type="match status" value="1"/>
</dbReference>
<gene>
    <name evidence="1" type="ORF">IDM40_16775</name>
</gene>
<accession>A0ABR9P923</accession>
<dbReference type="EMBL" id="JADBGI010000014">
    <property type="protein sequence ID" value="MBE3000343.1"/>
    <property type="molecule type" value="Genomic_DNA"/>
</dbReference>
<comment type="caution">
    <text evidence="1">The sequence shown here is derived from an EMBL/GenBank/DDBJ whole genome shotgun (WGS) entry which is preliminary data.</text>
</comment>
<dbReference type="RefSeq" id="WP_193122956.1">
    <property type="nucleotide sequence ID" value="NZ_JADBGI010000014.1"/>
</dbReference>
<proteinExistence type="predicted"/>